<dbReference type="FunFam" id="3.30.70.250:FF:000005">
    <property type="entry name" value="Malonyl-CoA-acyl carrier protein transacylase, mitochondrial"/>
    <property type="match status" value="1"/>
</dbReference>
<feature type="domain" description="Malonyl-CoA:ACP transacylase (MAT)" evidence="13">
    <location>
        <begin position="89"/>
        <end position="385"/>
    </location>
</feature>
<comment type="pathway">
    <text evidence="2">Lipid metabolism; fatty acid biosynthesis.</text>
</comment>
<dbReference type="EC" id="2.3.1.39" evidence="3"/>
<gene>
    <name evidence="14" type="primary">Mcat</name>
    <name evidence="14" type="ORF">TNIN_186561</name>
</gene>
<evidence type="ECO:0000256" key="1">
    <source>
        <dbReference type="ARBA" id="ARBA00004173"/>
    </source>
</evidence>
<keyword evidence="9" id="KW-0496">Mitochondrion</keyword>
<evidence type="ECO:0000256" key="2">
    <source>
        <dbReference type="ARBA" id="ARBA00005194"/>
    </source>
</evidence>
<dbReference type="SUPFAM" id="SSF52151">
    <property type="entry name" value="FabD/lysophospholipase-like"/>
    <property type="match status" value="1"/>
</dbReference>
<dbReference type="SUPFAM" id="SSF55048">
    <property type="entry name" value="Probable ACP-binding domain of malonyl-CoA ACP transacylase"/>
    <property type="match status" value="1"/>
</dbReference>
<evidence type="ECO:0000256" key="3">
    <source>
        <dbReference type="ARBA" id="ARBA00013258"/>
    </source>
</evidence>
<dbReference type="GO" id="GO:0004314">
    <property type="term" value="F:[acyl-carrier-protein] S-malonyltransferase activity"/>
    <property type="evidence" value="ECO:0007669"/>
    <property type="project" value="UniProtKB-EC"/>
</dbReference>
<dbReference type="SMART" id="SM00827">
    <property type="entry name" value="PKS_AT"/>
    <property type="match status" value="1"/>
</dbReference>
<dbReference type="GO" id="GO:0006633">
    <property type="term" value="P:fatty acid biosynthetic process"/>
    <property type="evidence" value="ECO:0007669"/>
    <property type="project" value="UniProtKB-KW"/>
</dbReference>
<dbReference type="GO" id="GO:0005739">
    <property type="term" value="C:mitochondrion"/>
    <property type="evidence" value="ECO:0007669"/>
    <property type="project" value="UniProtKB-SubCell"/>
</dbReference>
<reference evidence="14" key="1">
    <citation type="submission" date="2020-08" db="EMBL/GenBank/DDBJ databases">
        <title>Multicomponent nature underlies the extraordinary mechanical properties of spider dragline silk.</title>
        <authorList>
            <person name="Kono N."/>
            <person name="Nakamura H."/>
            <person name="Mori M."/>
            <person name="Yoshida Y."/>
            <person name="Ohtoshi R."/>
            <person name="Malay A.D."/>
            <person name="Moran D.A.P."/>
            <person name="Tomita M."/>
            <person name="Numata K."/>
            <person name="Arakawa K."/>
        </authorList>
    </citation>
    <scope>NUCLEOTIDE SEQUENCE</scope>
</reference>
<evidence type="ECO:0000256" key="11">
    <source>
        <dbReference type="ARBA" id="ARBA00061523"/>
    </source>
</evidence>
<dbReference type="Pfam" id="PF00698">
    <property type="entry name" value="Acyl_transf_1"/>
    <property type="match status" value="1"/>
</dbReference>
<evidence type="ECO:0000256" key="5">
    <source>
        <dbReference type="ARBA" id="ARBA00022679"/>
    </source>
</evidence>
<comment type="caution">
    <text evidence="14">The sequence shown here is derived from an EMBL/GenBank/DDBJ whole genome shotgun (WGS) entry which is preliminary data.</text>
</comment>
<evidence type="ECO:0000256" key="8">
    <source>
        <dbReference type="ARBA" id="ARBA00023098"/>
    </source>
</evidence>
<keyword evidence="6" id="KW-0276">Fatty acid metabolism</keyword>
<evidence type="ECO:0000256" key="9">
    <source>
        <dbReference type="ARBA" id="ARBA00023128"/>
    </source>
</evidence>
<protein>
    <recommendedName>
        <fullName evidence="3">[acyl-carrier-protein] S-malonyltransferase</fullName>
        <ecNumber evidence="3">2.3.1.39</ecNumber>
    </recommendedName>
    <alternativeName>
        <fullName evidence="12">[Acyl-carrier-protein] malonyltransferase</fullName>
    </alternativeName>
</protein>
<proteinExistence type="inferred from homology"/>
<evidence type="ECO:0000256" key="12">
    <source>
        <dbReference type="ARBA" id="ARBA00077751"/>
    </source>
</evidence>
<keyword evidence="7" id="KW-0809">Transit peptide</keyword>
<dbReference type="Gene3D" id="3.40.366.10">
    <property type="entry name" value="Malonyl-Coenzyme A Acyl Carrier Protein, domain 2"/>
    <property type="match status" value="1"/>
</dbReference>
<evidence type="ECO:0000259" key="13">
    <source>
        <dbReference type="SMART" id="SM00827"/>
    </source>
</evidence>
<evidence type="ECO:0000256" key="6">
    <source>
        <dbReference type="ARBA" id="ARBA00022832"/>
    </source>
</evidence>
<keyword evidence="4" id="KW-0444">Lipid biosynthesis</keyword>
<dbReference type="OrthoDB" id="541883at2759"/>
<evidence type="ECO:0000256" key="10">
    <source>
        <dbReference type="ARBA" id="ARBA00023160"/>
    </source>
</evidence>
<dbReference type="Gene3D" id="3.30.70.250">
    <property type="entry name" value="Malonyl-CoA ACP transacylase, ACP-binding"/>
    <property type="match status" value="1"/>
</dbReference>
<dbReference type="EMBL" id="BMAV01025280">
    <property type="protein sequence ID" value="GFS40231.1"/>
    <property type="molecule type" value="Genomic_DNA"/>
</dbReference>
<accession>A0A8X6MBZ4</accession>
<evidence type="ECO:0000313" key="14">
    <source>
        <dbReference type="EMBL" id="GFS40231.1"/>
    </source>
</evidence>
<dbReference type="AlphaFoldDB" id="A0A8X6MBZ4"/>
<sequence length="397" mass="44824">MTSRYQVRFVKAIHNFCYRRFNCTIQRNYSKEDVSKSNIKHLVENSASFAEKDPETDKWHTPVYPKNQRLQSNKSFRPQVDPSTTSVILFPGQGSQYVGMAKSLLEYPQVKEMFDCASEILKYDLLDLCINGPEDMLNMTVHSQVAVMVASLAAVEKLRAETETDINNCVATAGFSVGEYSALVFAGAVEFERAVRLLKIRGEAMQAASDLEPTGMMTVFLQPWAKIKQACMEAQRWCEEQTIFNAECKVAIYLFPDCKVISGHLEALKYLESNAAKYGIKKFKYLPVSGAFHTKAMKPAKKVLEKALNATPFEIPLIPVHANVDGFPYISVEQIRKKLADQLCNPVRWEQIMHALFERKQGTSFPSVYECGPGTSMKSILRFNNNLAYQKCSNILA</sequence>
<evidence type="ECO:0000313" key="15">
    <source>
        <dbReference type="Proteomes" id="UP000886998"/>
    </source>
</evidence>
<dbReference type="InterPro" id="IPR001227">
    <property type="entry name" value="Ac_transferase_dom_sf"/>
</dbReference>
<dbReference type="PANTHER" id="PTHR47170">
    <property type="entry name" value="MALONYL-COA ACP TRANSACYLASE, ACP-BINDING"/>
    <property type="match status" value="1"/>
</dbReference>
<keyword evidence="15" id="KW-1185">Reference proteome</keyword>
<comment type="similarity">
    <text evidence="11">Belongs to the type II malonyltransferase family.</text>
</comment>
<dbReference type="InterPro" id="IPR016035">
    <property type="entry name" value="Acyl_Trfase/lysoPLipase"/>
</dbReference>
<organism evidence="14 15">
    <name type="scientific">Trichonephila inaurata madagascariensis</name>
    <dbReference type="NCBI Taxonomy" id="2747483"/>
    <lineage>
        <taxon>Eukaryota</taxon>
        <taxon>Metazoa</taxon>
        <taxon>Ecdysozoa</taxon>
        <taxon>Arthropoda</taxon>
        <taxon>Chelicerata</taxon>
        <taxon>Arachnida</taxon>
        <taxon>Araneae</taxon>
        <taxon>Araneomorphae</taxon>
        <taxon>Entelegynae</taxon>
        <taxon>Araneoidea</taxon>
        <taxon>Nephilidae</taxon>
        <taxon>Trichonephila</taxon>
        <taxon>Trichonephila inaurata</taxon>
    </lineage>
</organism>
<dbReference type="InterPro" id="IPR016036">
    <property type="entry name" value="Malonyl_transacylase_ACP-bd"/>
</dbReference>
<evidence type="ECO:0000256" key="4">
    <source>
        <dbReference type="ARBA" id="ARBA00022516"/>
    </source>
</evidence>
<evidence type="ECO:0000256" key="7">
    <source>
        <dbReference type="ARBA" id="ARBA00022946"/>
    </source>
</evidence>
<dbReference type="InterPro" id="IPR014043">
    <property type="entry name" value="Acyl_transferase_dom"/>
</dbReference>
<dbReference type="PANTHER" id="PTHR47170:SF2">
    <property type="entry name" value="MALONYL-COA:ACP TRANSACYLASE (MAT) DOMAIN-CONTAINING PROTEIN"/>
    <property type="match status" value="1"/>
</dbReference>
<keyword evidence="5" id="KW-0808">Transferase</keyword>
<keyword evidence="10" id="KW-0275">Fatty acid biosynthesis</keyword>
<dbReference type="Proteomes" id="UP000886998">
    <property type="component" value="Unassembled WGS sequence"/>
</dbReference>
<name>A0A8X6MBZ4_9ARAC</name>
<dbReference type="InterPro" id="IPR052760">
    <property type="entry name" value="Mitochondrial_malonyltrans"/>
</dbReference>
<keyword evidence="8" id="KW-0443">Lipid metabolism</keyword>
<comment type="subcellular location">
    <subcellularLocation>
        <location evidence="1">Mitochondrion</location>
    </subcellularLocation>
</comment>